<gene>
    <name evidence="2" type="ORF">MTX78_09510</name>
</gene>
<dbReference type="EMBL" id="CP094669">
    <property type="protein sequence ID" value="UOG76819.1"/>
    <property type="molecule type" value="Genomic_DNA"/>
</dbReference>
<dbReference type="Proteomes" id="UP000831113">
    <property type="component" value="Chromosome"/>
</dbReference>
<organism evidence="2 3">
    <name type="scientific">Hymenobacter tibetensis</name>
    <dbReference type="NCBI Taxonomy" id="497967"/>
    <lineage>
        <taxon>Bacteria</taxon>
        <taxon>Pseudomonadati</taxon>
        <taxon>Bacteroidota</taxon>
        <taxon>Cytophagia</taxon>
        <taxon>Cytophagales</taxon>
        <taxon>Hymenobacteraceae</taxon>
        <taxon>Hymenobacter</taxon>
    </lineage>
</organism>
<dbReference type="RefSeq" id="WP_243802043.1">
    <property type="nucleotide sequence ID" value="NZ_CP094669.1"/>
</dbReference>
<evidence type="ECO:0000313" key="2">
    <source>
        <dbReference type="EMBL" id="UOG76819.1"/>
    </source>
</evidence>
<proteinExistence type="predicted"/>
<feature type="region of interest" description="Disordered" evidence="1">
    <location>
        <begin position="1"/>
        <end position="28"/>
    </location>
</feature>
<evidence type="ECO:0000256" key="1">
    <source>
        <dbReference type="SAM" id="MobiDB-lite"/>
    </source>
</evidence>
<reference evidence="2 3" key="1">
    <citation type="submission" date="2022-03" db="EMBL/GenBank/DDBJ databases">
        <title>Hymenobactersp. isolated from the air.</title>
        <authorList>
            <person name="Won M."/>
            <person name="Kwon S.-W."/>
        </authorList>
    </citation>
    <scope>NUCLEOTIDE SEQUENCE [LARGE SCALE GENOMIC DNA]</scope>
    <source>
        <strain evidence="2 3">KACC 21982</strain>
    </source>
</reference>
<accession>A0ABY4D2P9</accession>
<evidence type="ECO:0000313" key="3">
    <source>
        <dbReference type="Proteomes" id="UP000831113"/>
    </source>
</evidence>
<protein>
    <submittedName>
        <fullName evidence="2">Uncharacterized protein</fullName>
    </submittedName>
</protein>
<sequence>MYDSLNARSTLPDEEAEQHLARSPAFLDNDGATDAKGWVRVQRRGMRIDYKPDSRELRVRGSLQTFAQGHNLGTFTAPQVHQACTDLAAYVGLPPDSLRIVGLEAGVNIPVATSPRPFLESLASHKTAPFAATKPPHGATRPLEYGAYHSDYWVKVYDKGKYSQLQGRSLPATGPPHLARYEVVYRRARPLVQLTGLAQLTLADLPKPEVLAVVLADIQRHWNLIQHRHHMQDSDFDGLTFSEAALLAVADNTAFWEAMRKKQAPSTYKRNRARAKELLAQRAEVNPYDDALNKELARLEVPELSPKAKAQI</sequence>
<keyword evidence="3" id="KW-1185">Reference proteome</keyword>
<name>A0ABY4D2P9_9BACT</name>